<feature type="transmembrane region" description="Helical" evidence="2">
    <location>
        <begin position="86"/>
        <end position="112"/>
    </location>
</feature>
<feature type="region of interest" description="Disordered" evidence="1">
    <location>
        <begin position="116"/>
        <end position="207"/>
    </location>
</feature>
<keyword evidence="4" id="KW-1185">Reference proteome</keyword>
<evidence type="ECO:0000313" key="4">
    <source>
        <dbReference type="Proteomes" id="UP000643165"/>
    </source>
</evidence>
<feature type="compositionally biased region" description="Pro residues" evidence="1">
    <location>
        <begin position="175"/>
        <end position="186"/>
    </location>
</feature>
<evidence type="ECO:0000256" key="1">
    <source>
        <dbReference type="SAM" id="MobiDB-lite"/>
    </source>
</evidence>
<evidence type="ECO:0000313" key="3">
    <source>
        <dbReference type="EMBL" id="GIJ20458.1"/>
    </source>
</evidence>
<proteinExistence type="predicted"/>
<keyword evidence="2" id="KW-0472">Membrane</keyword>
<accession>A0ABQ4IRC3</accession>
<sequence>MRKLREMLRRSLRADHERLLDTAADARSTRPAPGPADPLADLLRAAAAPARERELAGEEAAVAAFRDAHRPAGAVSATRRRRHRGFTAGAVAWIAGLAATATAGAALAAVGLDRAGPPSPPAVTTSPAAPVPSTSVGTPTGKPAAEPAAAPNAPTAPTPSTARADGPTGDAATVPPSPTPHAPVTPNPEATTQVGPGNSDNTTDRPGLCRAYLAKSERQREKALRTPAFNELVVAAGGAEHVEEYCRGLRAESTANPTTGP</sequence>
<feature type="region of interest" description="Disordered" evidence="1">
    <location>
        <begin position="19"/>
        <end position="39"/>
    </location>
</feature>
<gene>
    <name evidence="3" type="ORF">Vlu01_10820</name>
</gene>
<dbReference type="Proteomes" id="UP000643165">
    <property type="component" value="Unassembled WGS sequence"/>
</dbReference>
<keyword evidence="2" id="KW-1133">Transmembrane helix</keyword>
<dbReference type="RefSeq" id="WP_203994846.1">
    <property type="nucleotide sequence ID" value="NZ_BOPB01000005.1"/>
</dbReference>
<name>A0ABQ4IRC3_9ACTN</name>
<evidence type="ECO:0000256" key="2">
    <source>
        <dbReference type="SAM" id="Phobius"/>
    </source>
</evidence>
<protein>
    <submittedName>
        <fullName evidence="3">Uncharacterized protein</fullName>
    </submittedName>
</protein>
<organism evidence="3 4">
    <name type="scientific">Micromonospora lutea</name>
    <dbReference type="NCBI Taxonomy" id="419825"/>
    <lineage>
        <taxon>Bacteria</taxon>
        <taxon>Bacillati</taxon>
        <taxon>Actinomycetota</taxon>
        <taxon>Actinomycetes</taxon>
        <taxon>Micromonosporales</taxon>
        <taxon>Micromonosporaceae</taxon>
        <taxon>Micromonospora</taxon>
    </lineage>
</organism>
<dbReference type="EMBL" id="BOPB01000005">
    <property type="protein sequence ID" value="GIJ20458.1"/>
    <property type="molecule type" value="Genomic_DNA"/>
</dbReference>
<keyword evidence="2" id="KW-0812">Transmembrane</keyword>
<feature type="compositionally biased region" description="Low complexity" evidence="1">
    <location>
        <begin position="116"/>
        <end position="164"/>
    </location>
</feature>
<feature type="compositionally biased region" description="Polar residues" evidence="1">
    <location>
        <begin position="189"/>
        <end position="201"/>
    </location>
</feature>
<comment type="caution">
    <text evidence="3">The sequence shown here is derived from an EMBL/GenBank/DDBJ whole genome shotgun (WGS) entry which is preliminary data.</text>
</comment>
<reference evidence="3 4" key="1">
    <citation type="submission" date="2021-01" db="EMBL/GenBank/DDBJ databases">
        <title>Whole genome shotgun sequence of Verrucosispora lutea NBRC 106530.</title>
        <authorList>
            <person name="Komaki H."/>
            <person name="Tamura T."/>
        </authorList>
    </citation>
    <scope>NUCLEOTIDE SEQUENCE [LARGE SCALE GENOMIC DNA]</scope>
    <source>
        <strain evidence="3 4">NBRC 106530</strain>
    </source>
</reference>